<reference evidence="1 2" key="1">
    <citation type="journal article" date="2018" name="ISME J.">
        <title>Endosymbiont genomes yield clues of tubeworm success.</title>
        <authorList>
            <person name="Li Y."/>
            <person name="Liles M.R."/>
            <person name="Halanych K.M."/>
        </authorList>
    </citation>
    <scope>NUCLEOTIDE SEQUENCE [LARGE SCALE GENOMIC DNA]</scope>
    <source>
        <strain evidence="1">A1422</strain>
    </source>
</reference>
<name>A0A370E181_9GAMM</name>
<sequence>MKESLTIRRDPNRAEALDYAQLRQSGLEHIEALSHDLWTDYNAHDPGITILELLSYAITDLSYRTRLPMADLLAVPADADAETQRRHQALQQHSTLLSALEILPTEPISAIDLRKLIIDQVPMVRNAWIEQDNSVNYFVDCSKGTQSTIAPPEDHNQTEYRLNGLYRLRVEPHDRITKKLTKQITTDVAKVFHQHRNLCEDLAGIDLIREQAIRVCADIELAEEADIDLTCARIIHAMQQRLSPPVPRYTLQQLLKKGLAPDEIYSGPQLDHGFLLDEDLQQAELPTQVNAADLIDAIVKTEGVTAVRKLVLQSGAAAKTSGDPWNIELESNRRPVFDIEQSALHFFKDLLPYRVDPDEVAKALQQLQQEARQHLATTSDLPTPDSRSVAVESYLSIQHELPPAYGVEPTGLPSHATKTQRSQARQLQGFLLLFDQLLANYLTQLRHIGSLFSTDPSLRHTYFSQVVPGIGEVSELLDPRTHGDYATLLEALDRQSEPDSRRRNQFLDHLLARFGERFTEYALQMQRLRLENNGLRLIQEKARFLQEYALLSRRRGSAFDITDRDQIWGSCTNIPGIQHRVGRLLGFRSIRRRNLSLLDTDLYEQIDQDSDNDFRFRIKDNLTNKILLSSSTKYKTLEDAVRELRIALDFGRFEESYQPETAKNGSHYFNLVDDKQEIIARRIEYFDTTESRDAALAGTREAINRVYDAEGMHVVENLLLRPRKFRTPADSALVEDNFISVCPDSDCGTAGEPIDPYSCQVQVLVPAYAPRMHDIDFRHFVERTIRMEMPAHILPRICFVDAEQMANFEEHYRAWLDYRARHPPLSG</sequence>
<protein>
    <submittedName>
        <fullName evidence="1">Uncharacterized protein</fullName>
    </submittedName>
</protein>
<proteinExistence type="predicted"/>
<dbReference type="AlphaFoldDB" id="A0A370E181"/>
<dbReference type="EMBL" id="QFXD01000095">
    <property type="protein sequence ID" value="RDH91829.1"/>
    <property type="molecule type" value="Genomic_DNA"/>
</dbReference>
<dbReference type="Proteomes" id="UP000255508">
    <property type="component" value="Unassembled WGS sequence"/>
</dbReference>
<accession>A0A370E181</accession>
<comment type="caution">
    <text evidence="1">The sequence shown here is derived from an EMBL/GenBank/DDBJ whole genome shotgun (WGS) entry which is preliminary data.</text>
</comment>
<dbReference type="Gene3D" id="2.30.29.80">
    <property type="match status" value="1"/>
</dbReference>
<gene>
    <name evidence="1" type="ORF">DIZ79_05115</name>
</gene>
<evidence type="ECO:0000313" key="1">
    <source>
        <dbReference type="EMBL" id="RDH91829.1"/>
    </source>
</evidence>
<evidence type="ECO:0000313" key="2">
    <source>
        <dbReference type="Proteomes" id="UP000255508"/>
    </source>
</evidence>
<organism evidence="1 2">
    <name type="scientific">endosymbiont of Lamellibrachia luymesi</name>
    <dbReference type="NCBI Taxonomy" id="2200907"/>
    <lineage>
        <taxon>Bacteria</taxon>
        <taxon>Pseudomonadati</taxon>
        <taxon>Pseudomonadota</taxon>
        <taxon>Gammaproteobacteria</taxon>
        <taxon>sulfur-oxidizing symbionts</taxon>
    </lineage>
</organism>